<reference evidence="1" key="1">
    <citation type="journal article" date="2018" name="Genome Biol.">
        <title>SKESA: strategic k-mer extension for scrupulous assemblies.</title>
        <authorList>
            <person name="Souvorov A."/>
            <person name="Agarwala R."/>
            <person name="Lipman D.J."/>
        </authorList>
    </citation>
    <scope>NUCLEOTIDE SEQUENCE</scope>
    <source>
        <strain evidence="1">MA.S/20050497</strain>
    </source>
</reference>
<evidence type="ECO:0000313" key="1">
    <source>
        <dbReference type="EMBL" id="HAG3149550.1"/>
    </source>
</evidence>
<protein>
    <submittedName>
        <fullName evidence="1">DUF935 domain-containing protein</fullName>
    </submittedName>
</protein>
<name>A0A761QFR3_SALER</name>
<sequence length="515" mass="56808">MGKILDINGQPFDFDPEMQSVREDLPQVASRAAEHPSSGITPNRAALCLRAAERGDLIMQADLAADLEEKDTHLFAELSKRRLAIQSVAWRIEPPPNALAAEKKDAAMLSEFLQSAAWFEDGLFDATDAILKGYSMQEIEWGYLGKQRWPIALHWRDPALFCLNPDNYHEIRLRDDSYQGVALQPFGWVRHQAKSKTGYAGTQGLVRTLIWPFIFKNYSLRDFAEFLEIYGLPLKVGKYPSGASKEQKAALMRAVMDIGRRAGGIIPAGMSLEFATAANGQSDPFLAMMNWGEKTISKAILGSTLTSQTDTNGNRALGEVHNEVRKDIRNADLRHLIATLNRDLIYPMLAVNSASPLDPTRLPRFTFDTMEPEDMSMFADAIPKLAVGMPIPVSWLHDKLRIPVPQNDEPVFTATAATPLPTSQAPLSAQDAVPTPPAKDALDIMAEHVDVAGLNATIDPILAPLITAIRQHGPETAMQQAAVLYPQMNDDDLIDMLTRAVFAAEVWGRLDATTD</sequence>
<accession>A0A761QFR3</accession>
<dbReference type="InterPro" id="IPR009279">
    <property type="entry name" value="Portal_Mu"/>
</dbReference>
<dbReference type="Pfam" id="PF06074">
    <property type="entry name" value="Portal_Mu"/>
    <property type="match status" value="1"/>
</dbReference>
<organism evidence="1">
    <name type="scientific">Salmonella enterica</name>
    <name type="common">Salmonella choleraesuis</name>
    <dbReference type="NCBI Taxonomy" id="28901"/>
    <lineage>
        <taxon>Bacteria</taxon>
        <taxon>Pseudomonadati</taxon>
        <taxon>Pseudomonadota</taxon>
        <taxon>Gammaproteobacteria</taxon>
        <taxon>Enterobacterales</taxon>
        <taxon>Enterobacteriaceae</taxon>
        <taxon>Salmonella</taxon>
    </lineage>
</organism>
<dbReference type="AlphaFoldDB" id="A0A761QFR3"/>
<gene>
    <name evidence="1" type="ORF">G8Z18_004264</name>
</gene>
<reference evidence="1" key="2">
    <citation type="submission" date="2020-02" db="EMBL/GenBank/DDBJ databases">
        <authorList>
            <consortium name="NCBI Pathogen Detection Project"/>
        </authorList>
    </citation>
    <scope>NUCLEOTIDE SEQUENCE</scope>
    <source>
        <strain evidence="1">MA.S/20050497</strain>
    </source>
</reference>
<comment type="caution">
    <text evidence="1">The sequence shown here is derived from an EMBL/GenBank/DDBJ whole genome shotgun (WGS) entry which is preliminary data.</text>
</comment>
<dbReference type="EMBL" id="DAAXYS010000077">
    <property type="protein sequence ID" value="HAG3149550.1"/>
    <property type="molecule type" value="Genomic_DNA"/>
</dbReference>
<proteinExistence type="predicted"/>